<dbReference type="GO" id="GO:0005634">
    <property type="term" value="C:nucleus"/>
    <property type="evidence" value="ECO:0007669"/>
    <property type="project" value="TreeGrafter"/>
</dbReference>
<dbReference type="GO" id="GO:0005739">
    <property type="term" value="C:mitochondrion"/>
    <property type="evidence" value="ECO:0007669"/>
    <property type="project" value="TreeGrafter"/>
</dbReference>
<name>A0A9Q1CWY3_CONCO</name>
<proteinExistence type="predicted"/>
<sequence length="280" mass="30909">MGVERIGKAKDTLLAMIPEEHVPSQLAVSRLVQALADRGDLQGVLEVQGVVTELGASLNLSRMLFINNIALAHIMSGNVDAAVEGLEAQFSDPDGPVVSSIGYLYRQLLQNNKQDAIDKLTVMAERLANESSIYRAAVDLFLEYVHLERKEDARLLLQRCAGIAEQKSVLGSYMVRMARSSQARSIETLQELIPDFTEKEIYYSYLVKCYKGDLPGMKAMRQQMQEEGVVADPLTLHVMAGVYKTAGEAVPFEEPTEASVEEEIQRRRGKPLLVAPATEA</sequence>
<evidence type="ECO:0000313" key="3">
    <source>
        <dbReference type="Proteomes" id="UP001152803"/>
    </source>
</evidence>
<evidence type="ECO:0000313" key="2">
    <source>
        <dbReference type="EMBL" id="KAJ8250643.1"/>
    </source>
</evidence>
<comment type="caution">
    <text evidence="2">The sequence shown here is derived from an EMBL/GenBank/DDBJ whole genome shotgun (WGS) entry which is preliminary data.</text>
</comment>
<dbReference type="PANTHER" id="PTHR46669:SF1">
    <property type="entry name" value="LEUCINE-RICH PPR MOTIF-CONTAINING PROTEIN, MITOCHONDRIAL"/>
    <property type="match status" value="1"/>
</dbReference>
<protein>
    <submittedName>
        <fullName evidence="2">Uncharacterized protein</fullName>
    </submittedName>
</protein>
<dbReference type="GO" id="GO:0003730">
    <property type="term" value="F:mRNA 3'-UTR binding"/>
    <property type="evidence" value="ECO:0007669"/>
    <property type="project" value="TreeGrafter"/>
</dbReference>
<feature type="region of interest" description="Disordered" evidence="1">
    <location>
        <begin position="254"/>
        <end position="280"/>
    </location>
</feature>
<organism evidence="2 3">
    <name type="scientific">Conger conger</name>
    <name type="common">Conger eel</name>
    <name type="synonym">Muraena conger</name>
    <dbReference type="NCBI Taxonomy" id="82655"/>
    <lineage>
        <taxon>Eukaryota</taxon>
        <taxon>Metazoa</taxon>
        <taxon>Chordata</taxon>
        <taxon>Craniata</taxon>
        <taxon>Vertebrata</taxon>
        <taxon>Euteleostomi</taxon>
        <taxon>Actinopterygii</taxon>
        <taxon>Neopterygii</taxon>
        <taxon>Teleostei</taxon>
        <taxon>Anguilliformes</taxon>
        <taxon>Congridae</taxon>
        <taxon>Conger</taxon>
    </lineage>
</organism>
<dbReference type="OrthoDB" id="8930746at2759"/>
<evidence type="ECO:0000256" key="1">
    <source>
        <dbReference type="SAM" id="MobiDB-lite"/>
    </source>
</evidence>
<gene>
    <name evidence="2" type="ORF">COCON_G00225650</name>
</gene>
<reference evidence="2" key="1">
    <citation type="journal article" date="2023" name="Science">
        <title>Genome structures resolve the early diversification of teleost fishes.</title>
        <authorList>
            <person name="Parey E."/>
            <person name="Louis A."/>
            <person name="Montfort J."/>
            <person name="Bouchez O."/>
            <person name="Roques C."/>
            <person name="Iampietro C."/>
            <person name="Lluch J."/>
            <person name="Castinel A."/>
            <person name="Donnadieu C."/>
            <person name="Desvignes T."/>
            <person name="Floi Bucao C."/>
            <person name="Jouanno E."/>
            <person name="Wen M."/>
            <person name="Mejri S."/>
            <person name="Dirks R."/>
            <person name="Jansen H."/>
            <person name="Henkel C."/>
            <person name="Chen W.J."/>
            <person name="Zahm M."/>
            <person name="Cabau C."/>
            <person name="Klopp C."/>
            <person name="Thompson A.W."/>
            <person name="Robinson-Rechavi M."/>
            <person name="Braasch I."/>
            <person name="Lecointre G."/>
            <person name="Bobe J."/>
            <person name="Postlethwait J.H."/>
            <person name="Berthelot C."/>
            <person name="Roest Crollius H."/>
            <person name="Guiguen Y."/>
        </authorList>
    </citation>
    <scope>NUCLEOTIDE SEQUENCE</scope>
    <source>
        <strain evidence="2">Concon-B</strain>
    </source>
</reference>
<accession>A0A9Q1CWY3</accession>
<dbReference type="PANTHER" id="PTHR46669">
    <property type="entry name" value="LEUCINE-RICH PPR MOTIF-CONTAINING PROTEIN, MITOCHONDRIAL"/>
    <property type="match status" value="1"/>
</dbReference>
<dbReference type="GO" id="GO:0070129">
    <property type="term" value="P:regulation of mitochondrial translation"/>
    <property type="evidence" value="ECO:0007669"/>
    <property type="project" value="TreeGrafter"/>
</dbReference>
<dbReference type="AlphaFoldDB" id="A0A9Q1CWY3"/>
<keyword evidence="3" id="KW-1185">Reference proteome</keyword>
<dbReference type="InterPro" id="IPR033490">
    <property type="entry name" value="LRP130"/>
</dbReference>
<dbReference type="EMBL" id="JAFJMO010000018">
    <property type="protein sequence ID" value="KAJ8250643.1"/>
    <property type="molecule type" value="Genomic_DNA"/>
</dbReference>
<dbReference type="Proteomes" id="UP001152803">
    <property type="component" value="Unassembled WGS sequence"/>
</dbReference>